<name>A0A0G0N6W3_9BACT</name>
<dbReference type="GO" id="GO:0097363">
    <property type="term" value="F:protein O-acetylglucosaminyltransferase activity"/>
    <property type="evidence" value="ECO:0007669"/>
    <property type="project" value="TreeGrafter"/>
</dbReference>
<dbReference type="PROSITE" id="PS50293">
    <property type="entry name" value="TPR_REGION"/>
    <property type="match status" value="1"/>
</dbReference>
<reference evidence="3 4" key="1">
    <citation type="journal article" date="2015" name="Nature">
        <title>rRNA introns, odd ribosomes, and small enigmatic genomes across a large radiation of phyla.</title>
        <authorList>
            <person name="Brown C.T."/>
            <person name="Hug L.A."/>
            <person name="Thomas B.C."/>
            <person name="Sharon I."/>
            <person name="Castelle C.J."/>
            <person name="Singh A."/>
            <person name="Wilkins M.J."/>
            <person name="Williams K.H."/>
            <person name="Banfield J.F."/>
        </authorList>
    </citation>
    <scope>NUCLEOTIDE SEQUENCE [LARGE SCALE GENOMIC DNA]</scope>
</reference>
<feature type="transmembrane region" description="Helical" evidence="2">
    <location>
        <begin position="24"/>
        <end position="45"/>
    </location>
</feature>
<dbReference type="STRING" id="1619013.UT41_C0005G0001"/>
<dbReference type="EMBL" id="LBWR01000005">
    <property type="protein sequence ID" value="KKR11934.1"/>
    <property type="molecule type" value="Genomic_DNA"/>
</dbReference>
<organism evidence="3 4">
    <name type="scientific">Candidatus Wolfebacteria bacterium GW2011_GWC2_39_22</name>
    <dbReference type="NCBI Taxonomy" id="1619013"/>
    <lineage>
        <taxon>Bacteria</taxon>
        <taxon>Candidatus Wolfeibacteriota</taxon>
    </lineage>
</organism>
<keyword evidence="2" id="KW-1133">Transmembrane helix</keyword>
<dbReference type="PANTHER" id="PTHR44366:SF1">
    <property type="entry name" value="UDP-N-ACETYLGLUCOSAMINE--PEPTIDE N-ACETYLGLUCOSAMINYLTRANSFERASE 110 KDA SUBUNIT"/>
    <property type="match status" value="1"/>
</dbReference>
<feature type="repeat" description="TPR" evidence="1">
    <location>
        <begin position="113"/>
        <end position="146"/>
    </location>
</feature>
<proteinExistence type="predicted"/>
<dbReference type="InterPro" id="IPR011990">
    <property type="entry name" value="TPR-like_helical_dom_sf"/>
</dbReference>
<evidence type="ECO:0000256" key="1">
    <source>
        <dbReference type="PROSITE-ProRule" id="PRU00339"/>
    </source>
</evidence>
<dbReference type="GO" id="GO:0006493">
    <property type="term" value="P:protein O-linked glycosylation"/>
    <property type="evidence" value="ECO:0007669"/>
    <property type="project" value="InterPro"/>
</dbReference>
<gene>
    <name evidence="3" type="ORF">UT41_C0005G0001</name>
</gene>
<dbReference type="PROSITE" id="PS50005">
    <property type="entry name" value="TPR"/>
    <property type="match status" value="1"/>
</dbReference>
<evidence type="ECO:0000256" key="2">
    <source>
        <dbReference type="SAM" id="Phobius"/>
    </source>
</evidence>
<dbReference type="Proteomes" id="UP000034665">
    <property type="component" value="Unassembled WGS sequence"/>
</dbReference>
<dbReference type="Pfam" id="PF13181">
    <property type="entry name" value="TPR_8"/>
    <property type="match status" value="1"/>
</dbReference>
<dbReference type="SMART" id="SM00028">
    <property type="entry name" value="TPR"/>
    <property type="match status" value="4"/>
</dbReference>
<keyword evidence="2" id="KW-0812">Transmembrane</keyword>
<keyword evidence="1" id="KW-0802">TPR repeat</keyword>
<sequence>MKKIQIEEMIGKLKKLLLERKRQLIILILSLTIVLAGITLFAGRYEKKSNDTEQKPLTLIEQYRNQLPGLEIKAKSGNASDLQQYGIALYATGDLLKAEDVYKKQVTVDNGSLMAHNNLANILRDEKKYEEAISEYEKAIKISPKAINSYVNLASLYQYSLKNMDKAIEVYDRAIEDNPESIDFPNLAALAYEQIGDIENSQLYFKKTLTLQENNQTAKAGLERLKK</sequence>
<accession>A0A0G0N6W3</accession>
<dbReference type="SUPFAM" id="SSF48452">
    <property type="entry name" value="TPR-like"/>
    <property type="match status" value="1"/>
</dbReference>
<dbReference type="InterPro" id="IPR019734">
    <property type="entry name" value="TPR_rpt"/>
</dbReference>
<evidence type="ECO:0000313" key="4">
    <source>
        <dbReference type="Proteomes" id="UP000034665"/>
    </source>
</evidence>
<comment type="caution">
    <text evidence="3">The sequence shown here is derived from an EMBL/GenBank/DDBJ whole genome shotgun (WGS) entry which is preliminary data.</text>
</comment>
<dbReference type="InterPro" id="IPR037919">
    <property type="entry name" value="OGT"/>
</dbReference>
<dbReference type="AlphaFoldDB" id="A0A0G0N6W3"/>
<dbReference type="Gene3D" id="1.25.40.10">
    <property type="entry name" value="Tetratricopeptide repeat domain"/>
    <property type="match status" value="2"/>
</dbReference>
<keyword evidence="2" id="KW-0472">Membrane</keyword>
<protein>
    <submittedName>
        <fullName evidence="3">Tetratricopeptide repeat domain protein</fullName>
    </submittedName>
</protein>
<evidence type="ECO:0000313" key="3">
    <source>
        <dbReference type="EMBL" id="KKR11934.1"/>
    </source>
</evidence>
<dbReference type="PANTHER" id="PTHR44366">
    <property type="entry name" value="UDP-N-ACETYLGLUCOSAMINE--PEPTIDE N-ACETYLGLUCOSAMINYLTRANSFERASE 110 KDA SUBUNIT"/>
    <property type="match status" value="1"/>
</dbReference>
<dbReference type="Pfam" id="PF13424">
    <property type="entry name" value="TPR_12"/>
    <property type="match status" value="1"/>
</dbReference>